<evidence type="ECO:0000313" key="2">
    <source>
        <dbReference type="EMBL" id="MFC4514654.1"/>
    </source>
</evidence>
<reference evidence="3" key="1">
    <citation type="journal article" date="2019" name="Int. J. Syst. Evol. Microbiol.">
        <title>The Global Catalogue of Microorganisms (GCM) 10K type strain sequencing project: providing services to taxonomists for standard genome sequencing and annotation.</title>
        <authorList>
            <consortium name="The Broad Institute Genomics Platform"/>
            <consortium name="The Broad Institute Genome Sequencing Center for Infectious Disease"/>
            <person name="Wu L."/>
            <person name="Ma J."/>
        </authorList>
    </citation>
    <scope>NUCLEOTIDE SEQUENCE [LARGE SCALE GENOMIC DNA]</scope>
    <source>
        <strain evidence="3">CECT 8064</strain>
    </source>
</reference>
<organism evidence="2 3">
    <name type="scientific">Streptomyces ehimensis</name>
    <dbReference type="NCBI Taxonomy" id="68195"/>
    <lineage>
        <taxon>Bacteria</taxon>
        <taxon>Bacillati</taxon>
        <taxon>Actinomycetota</taxon>
        <taxon>Actinomycetes</taxon>
        <taxon>Kitasatosporales</taxon>
        <taxon>Streptomycetaceae</taxon>
        <taxon>Streptomyces</taxon>
    </lineage>
</organism>
<comment type="caution">
    <text evidence="2">The sequence shown here is derived from an EMBL/GenBank/DDBJ whole genome shotgun (WGS) entry which is preliminary data.</text>
</comment>
<evidence type="ECO:0000313" key="3">
    <source>
        <dbReference type="Proteomes" id="UP001595990"/>
    </source>
</evidence>
<dbReference type="RefSeq" id="WP_417923055.1">
    <property type="nucleotide sequence ID" value="NZ_JBHSFS010000007.1"/>
</dbReference>
<keyword evidence="3" id="KW-1185">Reference proteome</keyword>
<proteinExistence type="predicted"/>
<sequence>MAGSQDSGGGDKVLDIRTDDIKSVAPVFHEQSKKLSDALTKLIGTLDGLGEPWGKDDAGEQFAAAYSPQQKAIEQATGTLVLGLVSIHEALNDMADGHVDNDQLIAGMFTRAKPGDGSTGGRDSGRGAE</sequence>
<protein>
    <recommendedName>
        <fullName evidence="4">WXG100 family type VII secretion target</fullName>
    </recommendedName>
</protein>
<evidence type="ECO:0008006" key="4">
    <source>
        <dbReference type="Google" id="ProtNLM"/>
    </source>
</evidence>
<name>A0ABV9BKR5_9ACTN</name>
<accession>A0ABV9BKR5</accession>
<feature type="region of interest" description="Disordered" evidence="1">
    <location>
        <begin position="110"/>
        <end position="129"/>
    </location>
</feature>
<evidence type="ECO:0000256" key="1">
    <source>
        <dbReference type="SAM" id="MobiDB-lite"/>
    </source>
</evidence>
<dbReference type="Gene3D" id="1.10.287.1060">
    <property type="entry name" value="ESAT-6-like"/>
    <property type="match status" value="1"/>
</dbReference>
<gene>
    <name evidence="2" type="ORF">ACFPEN_17105</name>
</gene>
<dbReference type="SUPFAM" id="SSF140453">
    <property type="entry name" value="EsxAB dimer-like"/>
    <property type="match status" value="1"/>
</dbReference>
<dbReference type="InterPro" id="IPR036689">
    <property type="entry name" value="ESAT-6-like_sf"/>
</dbReference>
<dbReference type="EMBL" id="JBHSFS010000007">
    <property type="protein sequence ID" value="MFC4514654.1"/>
    <property type="molecule type" value="Genomic_DNA"/>
</dbReference>
<dbReference type="Proteomes" id="UP001595990">
    <property type="component" value="Unassembled WGS sequence"/>
</dbReference>